<evidence type="ECO:0000313" key="2">
    <source>
        <dbReference type="Proteomes" id="UP000292082"/>
    </source>
</evidence>
<name>A0A4Q9PH55_9APHY</name>
<dbReference type="AlphaFoldDB" id="A0A4Q9PH55"/>
<reference evidence="1 2" key="1">
    <citation type="submission" date="2019-01" db="EMBL/GenBank/DDBJ databases">
        <title>Draft genome sequences of three monokaryotic isolates of the white-rot basidiomycete fungus Dichomitus squalens.</title>
        <authorList>
            <consortium name="DOE Joint Genome Institute"/>
            <person name="Lopez S.C."/>
            <person name="Andreopoulos B."/>
            <person name="Pangilinan J."/>
            <person name="Lipzen A."/>
            <person name="Riley R."/>
            <person name="Ahrendt S."/>
            <person name="Ng V."/>
            <person name="Barry K."/>
            <person name="Daum C."/>
            <person name="Grigoriev I.V."/>
            <person name="Hilden K.S."/>
            <person name="Makela M.R."/>
            <person name="de Vries R.P."/>
        </authorList>
    </citation>
    <scope>NUCLEOTIDE SEQUENCE [LARGE SCALE GENOMIC DNA]</scope>
    <source>
        <strain evidence="1 2">CBS 464.89</strain>
    </source>
</reference>
<dbReference type="Proteomes" id="UP000292082">
    <property type="component" value="Unassembled WGS sequence"/>
</dbReference>
<gene>
    <name evidence="1" type="ORF">BD310DRAFT_941130</name>
</gene>
<protein>
    <submittedName>
        <fullName evidence="1">Uncharacterized protein</fullName>
    </submittedName>
</protein>
<organism evidence="1 2">
    <name type="scientific">Dichomitus squalens</name>
    <dbReference type="NCBI Taxonomy" id="114155"/>
    <lineage>
        <taxon>Eukaryota</taxon>
        <taxon>Fungi</taxon>
        <taxon>Dikarya</taxon>
        <taxon>Basidiomycota</taxon>
        <taxon>Agaricomycotina</taxon>
        <taxon>Agaricomycetes</taxon>
        <taxon>Polyporales</taxon>
        <taxon>Polyporaceae</taxon>
        <taxon>Dichomitus</taxon>
    </lineage>
</organism>
<accession>A0A4Q9PH55</accession>
<keyword evidence="2" id="KW-1185">Reference proteome</keyword>
<proteinExistence type="predicted"/>
<sequence length="105" mass="11898">MFEFVPRLPAVTACEAVDFVVLLIHSRACDPCLHSRGQTGHPPIFPWPRNVRRLTTNCAGGSEISLPIRRCPHYTVYLRSRPKSPSTLTTRSRGRTIVCEVKVRR</sequence>
<dbReference type="EMBL" id="ML145269">
    <property type="protein sequence ID" value="TBU52056.1"/>
    <property type="molecule type" value="Genomic_DNA"/>
</dbReference>
<evidence type="ECO:0000313" key="1">
    <source>
        <dbReference type="EMBL" id="TBU52056.1"/>
    </source>
</evidence>